<gene>
    <name evidence="1" type="ORF">NLS_LOCUS3175</name>
</gene>
<organism evidence="1 2">
    <name type="scientific">Litomosoides sigmodontis</name>
    <name type="common">Filarial nematode worm</name>
    <dbReference type="NCBI Taxonomy" id="42156"/>
    <lineage>
        <taxon>Eukaryota</taxon>
        <taxon>Metazoa</taxon>
        <taxon>Ecdysozoa</taxon>
        <taxon>Nematoda</taxon>
        <taxon>Chromadorea</taxon>
        <taxon>Rhabditida</taxon>
        <taxon>Spirurina</taxon>
        <taxon>Spiruromorpha</taxon>
        <taxon>Filarioidea</taxon>
        <taxon>Onchocercidae</taxon>
        <taxon>Litomosoides</taxon>
    </lineage>
</organism>
<dbReference type="Proteomes" id="UP000277928">
    <property type="component" value="Unassembled WGS sequence"/>
</dbReference>
<dbReference type="OMA" id="VQEDFRH"/>
<dbReference type="PANTHER" id="PTHR47237">
    <property type="entry name" value="SLL0310 PROTEIN"/>
    <property type="match status" value="1"/>
</dbReference>
<proteinExistence type="predicted"/>
<reference evidence="1 2" key="1">
    <citation type="submission" date="2018-08" db="EMBL/GenBank/DDBJ databases">
        <authorList>
            <person name="Laetsch R D."/>
            <person name="Stevens L."/>
            <person name="Kumar S."/>
            <person name="Blaxter L. M."/>
        </authorList>
    </citation>
    <scope>NUCLEOTIDE SEQUENCE [LARGE SCALE GENOMIC DNA]</scope>
</reference>
<protein>
    <submittedName>
        <fullName evidence="1">Uncharacterized protein</fullName>
    </submittedName>
</protein>
<sequence length="323" mass="37073">MKLEPFGEVLKRQVPVEIGRPIPMIVYSLDHPKNCGDPWIGAYSKHGFWYKFSDGTNDDYQRVVARAYDSDSYKLDYDSLRAWRAVATCGCRFIVAKNQSDELLGSIAIFSVNDFTVIGIYYVIEECRHSAIGMSNLASKCYRFGFTESFEQKWKFVKYKISNPSGFPTLQNKEIKVIKHSNLSEAEVLALLQYDERVTDVKRSIWLEEWLRRENFDSYNEVIGYGCSRETAGGFVPPVVVGPLYANDFPTASALLHASLEKYYNPDEDYDWDPDIFAIYRRDVHFVVSEENTQVVALMELLKGEIGKLSKDRLHHVVGDFSL</sequence>
<accession>A0A3P6UCV1</accession>
<evidence type="ECO:0000313" key="2">
    <source>
        <dbReference type="Proteomes" id="UP000277928"/>
    </source>
</evidence>
<name>A0A3P6UCV1_LITSI</name>
<evidence type="ECO:0000313" key="1">
    <source>
        <dbReference type="EMBL" id="VDK76124.1"/>
    </source>
</evidence>
<dbReference type="InterPro" id="IPR052729">
    <property type="entry name" value="Acyl/Acetyltrans_Enzymes"/>
</dbReference>
<dbReference type="Gene3D" id="3.40.630.90">
    <property type="match status" value="1"/>
</dbReference>
<dbReference type="OrthoDB" id="5861135at2759"/>
<dbReference type="PANTHER" id="PTHR47237:SF1">
    <property type="entry name" value="SLL0310 PROTEIN"/>
    <property type="match status" value="1"/>
</dbReference>
<dbReference type="EMBL" id="UYRX01000165">
    <property type="protein sequence ID" value="VDK76124.1"/>
    <property type="molecule type" value="Genomic_DNA"/>
</dbReference>
<dbReference type="AlphaFoldDB" id="A0A3P6UCV1"/>
<keyword evidence="2" id="KW-1185">Reference proteome</keyword>